<gene>
    <name evidence="3" type="ORF">Llon_1554</name>
</gene>
<dbReference type="EMBL" id="LNYK01000019">
    <property type="protein sequence ID" value="KTD20668.1"/>
    <property type="molecule type" value="Genomic_DNA"/>
</dbReference>
<dbReference type="PATRIC" id="fig|45068.5.peg.1684"/>
<evidence type="ECO:0000313" key="4">
    <source>
        <dbReference type="Proteomes" id="UP000054997"/>
    </source>
</evidence>
<reference evidence="3 4" key="1">
    <citation type="submission" date="2015-11" db="EMBL/GenBank/DDBJ databases">
        <title>Genomic analysis of 38 Legionella species identifies large and diverse effector repertoires.</title>
        <authorList>
            <person name="Burstein D."/>
            <person name="Amaro F."/>
            <person name="Zusman T."/>
            <person name="Lifshitz Z."/>
            <person name="Cohen O."/>
            <person name="Gilbert J.A."/>
            <person name="Pupko T."/>
            <person name="Shuman H.A."/>
            <person name="Segal G."/>
        </authorList>
    </citation>
    <scope>NUCLEOTIDE SEQUENCE [LARGE SCALE GENOMIC DNA]</scope>
    <source>
        <strain evidence="3 4">ATCC 49505</strain>
    </source>
</reference>
<dbReference type="GO" id="GO:0016791">
    <property type="term" value="F:phosphatase activity"/>
    <property type="evidence" value="ECO:0007669"/>
    <property type="project" value="InterPro"/>
</dbReference>
<dbReference type="NCBIfam" id="NF043030">
    <property type="entry name" value="T4SS_Wip"/>
    <property type="match status" value="1"/>
</dbReference>
<dbReference type="AlphaFoldDB" id="A0A0W0VKN1"/>
<dbReference type="InterPro" id="IPR048521">
    <property type="entry name" value="WipA_Phos"/>
</dbReference>
<proteinExistence type="predicted"/>
<dbReference type="SUPFAM" id="SSF56300">
    <property type="entry name" value="Metallo-dependent phosphatases"/>
    <property type="match status" value="1"/>
</dbReference>
<accession>A0A0W0VKN1</accession>
<keyword evidence="1" id="KW-1133">Transmembrane helix</keyword>
<keyword evidence="1" id="KW-0812">Transmembrane</keyword>
<dbReference type="Pfam" id="PF21663">
    <property type="entry name" value="WipA_Phos"/>
    <property type="match status" value="1"/>
</dbReference>
<feature type="domain" description="WipA-like phosphatase" evidence="2">
    <location>
        <begin position="97"/>
        <end position="328"/>
    </location>
</feature>
<evidence type="ECO:0000259" key="2">
    <source>
        <dbReference type="Pfam" id="PF21663"/>
    </source>
</evidence>
<keyword evidence="4" id="KW-1185">Reference proteome</keyword>
<feature type="transmembrane region" description="Helical" evidence="1">
    <location>
        <begin position="448"/>
        <end position="473"/>
    </location>
</feature>
<name>A0A0W0VKN1_9GAMM</name>
<organism evidence="3 4">
    <name type="scientific">Legionella londiniensis</name>
    <dbReference type="NCBI Taxonomy" id="45068"/>
    <lineage>
        <taxon>Bacteria</taxon>
        <taxon>Pseudomonadati</taxon>
        <taxon>Pseudomonadota</taxon>
        <taxon>Gammaproteobacteria</taxon>
        <taxon>Legionellales</taxon>
        <taxon>Legionellaceae</taxon>
        <taxon>Legionella</taxon>
    </lineage>
</organism>
<sequence length="507" mass="56580">MSNQLISESVDIYQLPKADNDALGGKNTNLTIGDLHGNAMKLLFMLLKHGIARNISEEDYQALVAIYQKQTDEITQEDLSQFNELIAKIEIQADASIILIGDVLCDRGSNDYFTLKLLEKLHESGAHVETLLSNHDIEFIESYETNEDRFQAKNIDHSGQADSTNALQALIDKKLISRDSVMLMVKSAYKPTLKALAYTLNDDQNEITIYSHAGIGLTNIQAIAKKLGVTYWDSSVKSLAATIENINTKFQEYVQNHTVHTLYDQDNITGEFQEPESAPFEHLMWNRSYSTLDRPAQKNNYQIQFAHGHDSTELTHEHIFNLDNVLGKKNPFNGDTNNCGNYTVLYTTGQKLRLAQLDQDFLHSKASHAFLTHLQALFDKAAAFQQKGNSKAADAATGIAVALGMAFDNYTKNPNDKNNKQAFKIICDAQFKSDDRRELEKHRGTKKILINLALAIVGLGIGFIPLGLINLAATHGKHFFFHPKTDSAAKLDALEQSAEECCKPDKS</sequence>
<dbReference type="Proteomes" id="UP000054997">
    <property type="component" value="Unassembled WGS sequence"/>
</dbReference>
<keyword evidence="1" id="KW-0472">Membrane</keyword>
<comment type="caution">
    <text evidence="3">The sequence shown here is derived from an EMBL/GenBank/DDBJ whole genome shotgun (WGS) entry which is preliminary data.</text>
</comment>
<evidence type="ECO:0000313" key="3">
    <source>
        <dbReference type="EMBL" id="KTD20668.1"/>
    </source>
</evidence>
<dbReference type="InterPro" id="IPR029052">
    <property type="entry name" value="Metallo-depent_PP-like"/>
</dbReference>
<dbReference type="Gene3D" id="3.60.21.10">
    <property type="match status" value="1"/>
</dbReference>
<dbReference type="STRING" id="45068.Llon_1554"/>
<protein>
    <submittedName>
        <fullName evidence="3">Putative Dot/Icm substrate WipB</fullName>
    </submittedName>
</protein>
<dbReference type="RefSeq" id="WP_058529551.1">
    <property type="nucleotide sequence ID" value="NZ_CAAAHZ010000004.1"/>
</dbReference>
<dbReference type="OrthoDB" id="5654315at2"/>
<evidence type="ECO:0000256" key="1">
    <source>
        <dbReference type="SAM" id="Phobius"/>
    </source>
</evidence>